<evidence type="ECO:0000313" key="3">
    <source>
        <dbReference type="Proteomes" id="UP000289166"/>
    </source>
</evidence>
<proteinExistence type="predicted"/>
<comment type="caution">
    <text evidence="2">The sequence shown here is derived from an EMBL/GenBank/DDBJ whole genome shotgun (WGS) entry which is preliminary data.</text>
</comment>
<name>A0A4Q0I295_9FIRM</name>
<dbReference type="AlphaFoldDB" id="A0A4Q0I295"/>
<dbReference type="RefSeq" id="WP_069196144.1">
    <property type="nucleotide sequence ID" value="NZ_RLII01000019.1"/>
</dbReference>
<accession>A0A4Q0I295</accession>
<sequence>MDEKEMHKDVYKAKKWNFIIIGFFAAIFLFALVGLGIYTYQHTFTVEKWFEAPNDRIKIVDDLIKRYKLIGKTEQEIISLLGEEEEYANTKTSFKMSEEYFEPESTIIYHLGVRYVDDMWLILILENGIVVDYRIDAT</sequence>
<protein>
    <submittedName>
        <fullName evidence="2">Uncharacterized protein</fullName>
    </submittedName>
</protein>
<organism evidence="2 3">
    <name type="scientific">Acetivibrio mesophilus</name>
    <dbReference type="NCBI Taxonomy" id="2487273"/>
    <lineage>
        <taxon>Bacteria</taxon>
        <taxon>Bacillati</taxon>
        <taxon>Bacillota</taxon>
        <taxon>Clostridia</taxon>
        <taxon>Eubacteriales</taxon>
        <taxon>Oscillospiraceae</taxon>
        <taxon>Acetivibrio</taxon>
    </lineage>
</organism>
<gene>
    <name evidence="2" type="ORF">EFD62_12490</name>
</gene>
<keyword evidence="1" id="KW-1133">Transmembrane helix</keyword>
<reference evidence="3" key="1">
    <citation type="submission" date="2018-11" db="EMBL/GenBank/DDBJ databases">
        <title>Genome sequencing of a novel mesophilic and cellulolytic organism within the genus Hungateiclostridium.</title>
        <authorList>
            <person name="Rettenmaier R."/>
            <person name="Liebl W."/>
            <person name="Zverlov V."/>
        </authorList>
    </citation>
    <scope>NUCLEOTIDE SEQUENCE [LARGE SCALE GENOMIC DNA]</scope>
    <source>
        <strain evidence="3">N2K1</strain>
    </source>
</reference>
<keyword evidence="3" id="KW-1185">Reference proteome</keyword>
<feature type="transmembrane region" description="Helical" evidence="1">
    <location>
        <begin position="16"/>
        <end position="38"/>
    </location>
</feature>
<keyword evidence="1" id="KW-0472">Membrane</keyword>
<evidence type="ECO:0000256" key="1">
    <source>
        <dbReference type="SAM" id="Phobius"/>
    </source>
</evidence>
<dbReference type="EMBL" id="RLII01000019">
    <property type="protein sequence ID" value="RXE58364.1"/>
    <property type="molecule type" value="Genomic_DNA"/>
</dbReference>
<dbReference type="Proteomes" id="UP000289166">
    <property type="component" value="Unassembled WGS sequence"/>
</dbReference>
<dbReference type="OrthoDB" id="2858410at2"/>
<evidence type="ECO:0000313" key="2">
    <source>
        <dbReference type="EMBL" id="RXE58364.1"/>
    </source>
</evidence>
<keyword evidence="1" id="KW-0812">Transmembrane</keyword>